<dbReference type="Pfam" id="PF03641">
    <property type="entry name" value="Lysine_decarbox"/>
    <property type="match status" value="1"/>
</dbReference>
<dbReference type="InterPro" id="IPR005269">
    <property type="entry name" value="LOG"/>
</dbReference>
<dbReference type="Gene3D" id="3.40.50.450">
    <property type="match status" value="1"/>
</dbReference>
<dbReference type="SUPFAM" id="SSF102405">
    <property type="entry name" value="MCP/YpsA-like"/>
    <property type="match status" value="1"/>
</dbReference>
<keyword evidence="2" id="KW-0203">Cytokinin biosynthesis</keyword>
<dbReference type="Proteomes" id="UP000229641">
    <property type="component" value="Unassembled WGS sequence"/>
</dbReference>
<comment type="similarity">
    <text evidence="2">Belongs to the LOG family.</text>
</comment>
<accession>A0A2H0LZG8</accession>
<dbReference type="NCBIfam" id="TIGR00730">
    <property type="entry name" value="Rossman fold protein, TIGR00730 family"/>
    <property type="match status" value="1"/>
</dbReference>
<dbReference type="PANTHER" id="PTHR43393">
    <property type="entry name" value="CYTOKININ RIBOSIDE 5'-MONOPHOSPHATE PHOSPHORIBOHYDROLASE"/>
    <property type="match status" value="1"/>
</dbReference>
<dbReference type="GO" id="GO:0005829">
    <property type="term" value="C:cytosol"/>
    <property type="evidence" value="ECO:0007669"/>
    <property type="project" value="TreeGrafter"/>
</dbReference>
<keyword evidence="2" id="KW-0378">Hydrolase</keyword>
<dbReference type="EC" id="3.2.2.n1" evidence="2"/>
<dbReference type="EMBL" id="PCWA01000015">
    <property type="protein sequence ID" value="PIQ89776.1"/>
    <property type="molecule type" value="Genomic_DNA"/>
</dbReference>
<dbReference type="PANTHER" id="PTHR43393:SF3">
    <property type="entry name" value="LYSINE DECARBOXYLASE-LIKE PROTEIN"/>
    <property type="match status" value="1"/>
</dbReference>
<comment type="catalytic activity">
    <reaction evidence="1">
        <text>AMP + H2O = D-ribose 5-phosphate + adenine</text>
        <dbReference type="Rhea" id="RHEA:20129"/>
        <dbReference type="ChEBI" id="CHEBI:15377"/>
        <dbReference type="ChEBI" id="CHEBI:16708"/>
        <dbReference type="ChEBI" id="CHEBI:78346"/>
        <dbReference type="ChEBI" id="CHEBI:456215"/>
        <dbReference type="EC" id="3.2.2.4"/>
    </reaction>
</comment>
<dbReference type="GO" id="GO:0009691">
    <property type="term" value="P:cytokinin biosynthetic process"/>
    <property type="evidence" value="ECO:0007669"/>
    <property type="project" value="UniProtKB-UniRule"/>
</dbReference>
<gene>
    <name evidence="3" type="ORF">COV72_01020</name>
</gene>
<evidence type="ECO:0000313" key="4">
    <source>
        <dbReference type="Proteomes" id="UP000229641"/>
    </source>
</evidence>
<comment type="caution">
    <text evidence="3">The sequence shown here is derived from an EMBL/GenBank/DDBJ whole genome shotgun (WGS) entry which is preliminary data.</text>
</comment>
<protein>
    <recommendedName>
        <fullName evidence="2">Cytokinin riboside 5'-monophosphate phosphoribohydrolase</fullName>
        <ecNumber evidence="2">3.2.2.n1</ecNumber>
    </recommendedName>
</protein>
<evidence type="ECO:0000256" key="1">
    <source>
        <dbReference type="ARBA" id="ARBA00000274"/>
    </source>
</evidence>
<dbReference type="AlphaFoldDB" id="A0A2H0LZG8"/>
<evidence type="ECO:0000313" key="3">
    <source>
        <dbReference type="EMBL" id="PIQ89776.1"/>
    </source>
</evidence>
<dbReference type="InterPro" id="IPR031100">
    <property type="entry name" value="LOG_fam"/>
</dbReference>
<proteinExistence type="inferred from homology"/>
<reference evidence="3 4" key="1">
    <citation type="submission" date="2017-09" db="EMBL/GenBank/DDBJ databases">
        <title>Depth-based differentiation of microbial function through sediment-hosted aquifers and enrichment of novel symbionts in the deep terrestrial subsurface.</title>
        <authorList>
            <person name="Probst A.J."/>
            <person name="Ladd B."/>
            <person name="Jarett J.K."/>
            <person name="Geller-Mcgrath D.E."/>
            <person name="Sieber C.M."/>
            <person name="Emerson J.B."/>
            <person name="Anantharaman K."/>
            <person name="Thomas B.C."/>
            <person name="Malmstrom R."/>
            <person name="Stieglmeier M."/>
            <person name="Klingl A."/>
            <person name="Woyke T."/>
            <person name="Ryan C.M."/>
            <person name="Banfield J.F."/>
        </authorList>
    </citation>
    <scope>NUCLEOTIDE SEQUENCE [LARGE SCALE GENOMIC DNA]</scope>
    <source>
        <strain evidence="3">CG11_big_fil_rev_8_21_14_0_20_42_13</strain>
    </source>
</reference>
<evidence type="ECO:0000256" key="2">
    <source>
        <dbReference type="RuleBase" id="RU363015"/>
    </source>
</evidence>
<dbReference type="FunFam" id="3.40.50.450:FF:000011">
    <property type="entry name" value="TIGR00730 family Rossman fold protein"/>
    <property type="match status" value="1"/>
</dbReference>
<dbReference type="InterPro" id="IPR052341">
    <property type="entry name" value="LOG_family_nucleotidases"/>
</dbReference>
<organism evidence="3 4">
    <name type="scientific">Candidatus Ghiorseimicrobium undicola</name>
    <dbReference type="NCBI Taxonomy" id="1974746"/>
    <lineage>
        <taxon>Bacteria</taxon>
        <taxon>Pseudomonadati</taxon>
        <taxon>Candidatus Omnitrophota</taxon>
        <taxon>Candidatus Ghiorseimicrobium</taxon>
    </lineage>
</organism>
<dbReference type="GO" id="GO:0008714">
    <property type="term" value="F:AMP nucleosidase activity"/>
    <property type="evidence" value="ECO:0007669"/>
    <property type="project" value="UniProtKB-EC"/>
</dbReference>
<name>A0A2H0LZG8_9BACT</name>
<sequence>MNKKKNNKKNDFTNEETWRIFRIMGEFVDGFEVLSKAGKAVSIFGSARLSPGDKYYNVAVHLSYLLAKAGYAVITGGGGGIMEAGNRGAKKAGGHSIGLNIQIPMEQRPNKYIDTLLDFHYFFVRKVMFVKYAKAFIIFPGGYGTMDELFESMTLVQTRRIGKFPIVLVGKHYWRGLIDWIKSTVLDRGCIDKSDLKIFNLVDTPEEAVSVIKKFYSKA</sequence>